<keyword evidence="4 7" id="KW-0863">Zinc-finger</keyword>
<feature type="domain" description="C2H2-type" evidence="8">
    <location>
        <begin position="166"/>
        <end position="193"/>
    </location>
</feature>
<evidence type="ECO:0000256" key="6">
    <source>
        <dbReference type="ARBA" id="ARBA00023242"/>
    </source>
</evidence>
<dbReference type="OrthoDB" id="10004641at2759"/>
<keyword evidence="6" id="KW-0539">Nucleus</keyword>
<dbReference type="InterPro" id="IPR013087">
    <property type="entry name" value="Znf_C2H2_type"/>
</dbReference>
<evidence type="ECO:0000256" key="7">
    <source>
        <dbReference type="PROSITE-ProRule" id="PRU00042"/>
    </source>
</evidence>
<evidence type="ECO:0000313" key="9">
    <source>
        <dbReference type="EMBL" id="RLU14953.1"/>
    </source>
</evidence>
<feature type="domain" description="C2H2-type" evidence="8">
    <location>
        <begin position="195"/>
        <end position="223"/>
    </location>
</feature>
<gene>
    <name evidence="9" type="ORF">DMN91_012840</name>
</gene>
<evidence type="ECO:0000259" key="8">
    <source>
        <dbReference type="PROSITE" id="PS50157"/>
    </source>
</evidence>
<dbReference type="PANTHER" id="PTHR24406">
    <property type="entry name" value="TRANSCRIPTIONAL REPRESSOR CTCFL-RELATED"/>
    <property type="match status" value="1"/>
</dbReference>
<evidence type="ECO:0000256" key="3">
    <source>
        <dbReference type="ARBA" id="ARBA00022737"/>
    </source>
</evidence>
<name>A0A3L8D4L9_OOCBI</name>
<comment type="caution">
    <text evidence="9">The sequence shown here is derived from an EMBL/GenBank/DDBJ whole genome shotgun (WGS) entry which is preliminary data.</text>
</comment>
<keyword evidence="5" id="KW-0862">Zinc</keyword>
<comment type="subcellular location">
    <subcellularLocation>
        <location evidence="1">Nucleus</location>
    </subcellularLocation>
</comment>
<dbReference type="PROSITE" id="PS50157">
    <property type="entry name" value="ZINC_FINGER_C2H2_2"/>
    <property type="match status" value="4"/>
</dbReference>
<keyword evidence="2" id="KW-0479">Metal-binding</keyword>
<evidence type="ECO:0000256" key="2">
    <source>
        <dbReference type="ARBA" id="ARBA00022723"/>
    </source>
</evidence>
<dbReference type="GO" id="GO:0005634">
    <property type="term" value="C:nucleus"/>
    <property type="evidence" value="ECO:0007669"/>
    <property type="project" value="UniProtKB-SubCell"/>
</dbReference>
<organism evidence="9 10">
    <name type="scientific">Ooceraea biroi</name>
    <name type="common">Clonal raider ant</name>
    <name type="synonym">Cerapachys biroi</name>
    <dbReference type="NCBI Taxonomy" id="2015173"/>
    <lineage>
        <taxon>Eukaryota</taxon>
        <taxon>Metazoa</taxon>
        <taxon>Ecdysozoa</taxon>
        <taxon>Arthropoda</taxon>
        <taxon>Hexapoda</taxon>
        <taxon>Insecta</taxon>
        <taxon>Pterygota</taxon>
        <taxon>Neoptera</taxon>
        <taxon>Endopterygota</taxon>
        <taxon>Hymenoptera</taxon>
        <taxon>Apocrita</taxon>
        <taxon>Aculeata</taxon>
        <taxon>Formicoidea</taxon>
        <taxon>Formicidae</taxon>
        <taxon>Dorylinae</taxon>
        <taxon>Ooceraea</taxon>
    </lineage>
</organism>
<dbReference type="EMBL" id="QOIP01000014">
    <property type="protein sequence ID" value="RLU14953.1"/>
    <property type="molecule type" value="Genomic_DNA"/>
</dbReference>
<evidence type="ECO:0000256" key="1">
    <source>
        <dbReference type="ARBA" id="ARBA00004123"/>
    </source>
</evidence>
<dbReference type="SUPFAM" id="SSF57667">
    <property type="entry name" value="beta-beta-alpha zinc fingers"/>
    <property type="match status" value="2"/>
</dbReference>
<accession>A0A3L8D4L9</accession>
<evidence type="ECO:0000256" key="4">
    <source>
        <dbReference type="ARBA" id="ARBA00022771"/>
    </source>
</evidence>
<sequence length="328" mass="38814">MQAEHVKEIHARACAPQGQVTGITHDTKMIKAEASLEDVCSIMMVESKEFSYEEERPLNPRKNRSESMRGDIERHTCTRCFKSYIHAWHLKRHMKFECGQEPRVQCPYCTIKMKQRGHVYRHIHSSVPYMVISNNLHQQNCTYSVMPLMKNLTTLWMVKQRGDYPYRCEKCGKGYQHRGTLLRHTRHECGKEPQFKCPYCTRRTKQRGNLYQHIRTNHPGKNVFSSRTAAWSSYPQYHQERATNQHKVIYNYNCVNVRPARRMGSCLDRKPGCFKCPNCGKGYRWLRNMKNHLKIECGKDPKECCPYCPHRTKYKSSLQKHIQRIHFA</sequence>
<evidence type="ECO:0000313" key="10">
    <source>
        <dbReference type="Proteomes" id="UP000279307"/>
    </source>
</evidence>
<dbReference type="Gene3D" id="3.30.160.60">
    <property type="entry name" value="Classic Zinc Finger"/>
    <property type="match status" value="4"/>
</dbReference>
<dbReference type="GO" id="GO:0008270">
    <property type="term" value="F:zinc ion binding"/>
    <property type="evidence" value="ECO:0007669"/>
    <property type="project" value="UniProtKB-KW"/>
</dbReference>
<evidence type="ECO:0000256" key="5">
    <source>
        <dbReference type="ARBA" id="ARBA00022833"/>
    </source>
</evidence>
<feature type="domain" description="C2H2-type" evidence="8">
    <location>
        <begin position="274"/>
        <end position="301"/>
    </location>
</feature>
<proteinExistence type="predicted"/>
<dbReference type="SMART" id="SM00355">
    <property type="entry name" value="ZnF_C2H2"/>
    <property type="match status" value="6"/>
</dbReference>
<dbReference type="Proteomes" id="UP000279307">
    <property type="component" value="Chromosome 14"/>
</dbReference>
<dbReference type="Pfam" id="PF00096">
    <property type="entry name" value="zf-C2H2"/>
    <property type="match status" value="3"/>
</dbReference>
<dbReference type="InterPro" id="IPR036236">
    <property type="entry name" value="Znf_C2H2_sf"/>
</dbReference>
<reference evidence="9 10" key="1">
    <citation type="journal article" date="2018" name="Genome Res.">
        <title>The genomic architecture and molecular evolution of ant odorant receptors.</title>
        <authorList>
            <person name="McKenzie S.K."/>
            <person name="Kronauer D.J.C."/>
        </authorList>
    </citation>
    <scope>NUCLEOTIDE SEQUENCE [LARGE SCALE GENOMIC DNA]</scope>
    <source>
        <strain evidence="9">Clonal line C1</strain>
    </source>
</reference>
<protein>
    <recommendedName>
        <fullName evidence="8">C2H2-type domain-containing protein</fullName>
    </recommendedName>
</protein>
<feature type="domain" description="C2H2-type" evidence="8">
    <location>
        <begin position="75"/>
        <end position="102"/>
    </location>
</feature>
<dbReference type="AlphaFoldDB" id="A0A3L8D4L9"/>
<keyword evidence="3" id="KW-0677">Repeat</keyword>
<dbReference type="InterPro" id="IPR050888">
    <property type="entry name" value="ZnF_C2H2-type_TF"/>
</dbReference>